<comment type="caution">
    <text evidence="5">Lacks conserved residue(s) required for the propagation of feature annotation.</text>
</comment>
<dbReference type="InterPro" id="IPR050350">
    <property type="entry name" value="Compl-Cell_Adhes-Reg"/>
</dbReference>
<dbReference type="PROSITE" id="PS50923">
    <property type="entry name" value="SUSHI"/>
    <property type="match status" value="5"/>
</dbReference>
<evidence type="ECO:0000256" key="4">
    <source>
        <dbReference type="ARBA" id="ARBA00023180"/>
    </source>
</evidence>
<evidence type="ECO:0000256" key="3">
    <source>
        <dbReference type="ARBA" id="ARBA00023157"/>
    </source>
</evidence>
<dbReference type="CDD" id="cd00033">
    <property type="entry name" value="CCP"/>
    <property type="match status" value="3"/>
</dbReference>
<feature type="domain" description="Sushi" evidence="6">
    <location>
        <begin position="353"/>
        <end position="411"/>
    </location>
</feature>
<comment type="caution">
    <text evidence="7">The sequence shown here is derived from an EMBL/GenBank/DDBJ whole genome shotgun (WGS) entry which is preliminary data.</text>
</comment>
<dbReference type="SMART" id="SM00032">
    <property type="entry name" value="CCP"/>
    <property type="match status" value="5"/>
</dbReference>
<evidence type="ECO:0000313" key="7">
    <source>
        <dbReference type="EMBL" id="GFO36785.1"/>
    </source>
</evidence>
<name>A0AAV4CY97_9GAST</name>
<keyword evidence="4" id="KW-0325">Glycoprotein</keyword>
<gene>
    <name evidence="7" type="ORF">PoB_006329000</name>
</gene>
<evidence type="ECO:0000256" key="5">
    <source>
        <dbReference type="PROSITE-ProRule" id="PRU00302"/>
    </source>
</evidence>
<evidence type="ECO:0000259" key="6">
    <source>
        <dbReference type="PROSITE" id="PS50923"/>
    </source>
</evidence>
<keyword evidence="3 5" id="KW-1015">Disulfide bond</keyword>
<proteinExistence type="predicted"/>
<dbReference type="Proteomes" id="UP000735302">
    <property type="component" value="Unassembled WGS sequence"/>
</dbReference>
<feature type="disulfide bond" evidence="5">
    <location>
        <begin position="382"/>
        <end position="409"/>
    </location>
</feature>
<keyword evidence="2" id="KW-0677">Repeat</keyword>
<dbReference type="Pfam" id="PF00084">
    <property type="entry name" value="Sushi"/>
    <property type="match status" value="2"/>
</dbReference>
<keyword evidence="1 5" id="KW-0768">Sushi</keyword>
<accession>A0AAV4CY97</accession>
<dbReference type="InterPro" id="IPR000436">
    <property type="entry name" value="Sushi_SCR_CCP_dom"/>
</dbReference>
<dbReference type="PANTHER" id="PTHR19325">
    <property type="entry name" value="COMPLEMENT COMPONENT-RELATED SUSHI DOMAIN-CONTAINING"/>
    <property type="match status" value="1"/>
</dbReference>
<dbReference type="SUPFAM" id="SSF57535">
    <property type="entry name" value="Complement control module/SCR domain"/>
    <property type="match status" value="4"/>
</dbReference>
<dbReference type="PANTHER" id="PTHR19325:SF575">
    <property type="entry name" value="LOCOMOTION-RELATED PROTEIN HIKARU GENKI"/>
    <property type="match status" value="1"/>
</dbReference>
<feature type="domain" description="Sushi" evidence="6">
    <location>
        <begin position="276"/>
        <end position="352"/>
    </location>
</feature>
<sequence>MLFCIVCDYGADIFKTGVVLVATLFILRTQSLSSVSTAGWQSLHLDYDRKVDRHHVWIDQTVSNPRQCLRMCWLFRACSAVTFKTEQQRCLLYKLEVDLEAYRTVREPGSLAVDMRKAKMDHTQRRLYGCDNRPCSETEMCAPVKSIASYVCISQMSVHCREDPPHIPNSEAHPDGVSSIVYTCAHGYFRRGTSHITTCDRNIGAWSDVDMTCTFVDCGVPPSLHGAVATISSTTVNSEANYSCLAGAVSTTAQIKVICEGDTGQWSSLLGSCSVVTCGQPPSVDTIDATVISRSMRNAFPGLTSQELDTAFGAEVVYTCSAGYTALAGSTYISQCQADGTWSSTTNFQCFPVECGQPPHVANSNHTSPAATTFGENATVTCLPGFSPLDSFTLTCDETGSWRGVDETCTPLNGSDFLSENDTDNTMSPVNYEMTSIPQSEVSTQFPLDLTIPDSGNIISTVIADIDGIISDTTAYKVITDITVHGIIRDTTAHGIIGDITAHEIIRDTTAHGTIGDTTAHEIIRDTTAHGTIGHTTAHEIIRDTTAHEIIRDTTEHGIISDTTAQEIVSDTTAHGIISDTTAHGIISDTTTLGTIADTTAHDINTDTVTHEIIKETTDNASLCDLREDAFNISHGTVEIFYNPGELYGAKAVLRCATNYDLIGNDTAYCTSLDGRHAWVGLESSFCVRIYWANIITVRHVTVS</sequence>
<dbReference type="Gene3D" id="2.10.70.10">
    <property type="entry name" value="Complement Module, domain 1"/>
    <property type="match status" value="4"/>
</dbReference>
<evidence type="ECO:0000256" key="2">
    <source>
        <dbReference type="ARBA" id="ARBA00022737"/>
    </source>
</evidence>
<keyword evidence="8" id="KW-1185">Reference proteome</keyword>
<dbReference type="EMBL" id="BLXT01007141">
    <property type="protein sequence ID" value="GFO36785.1"/>
    <property type="molecule type" value="Genomic_DNA"/>
</dbReference>
<dbReference type="AlphaFoldDB" id="A0AAV4CY97"/>
<feature type="domain" description="Sushi" evidence="6">
    <location>
        <begin position="158"/>
        <end position="215"/>
    </location>
</feature>
<evidence type="ECO:0000256" key="1">
    <source>
        <dbReference type="ARBA" id="ARBA00022659"/>
    </source>
</evidence>
<feature type="domain" description="Sushi" evidence="6">
    <location>
        <begin position="622"/>
        <end position="689"/>
    </location>
</feature>
<feature type="domain" description="Sushi" evidence="6">
    <location>
        <begin position="216"/>
        <end position="275"/>
    </location>
</feature>
<protein>
    <submittedName>
        <fullName evidence="7">Sushi domain-containing protein 1-like isoform x6</fullName>
    </submittedName>
</protein>
<evidence type="ECO:0000313" key="8">
    <source>
        <dbReference type="Proteomes" id="UP000735302"/>
    </source>
</evidence>
<organism evidence="7 8">
    <name type="scientific">Plakobranchus ocellatus</name>
    <dbReference type="NCBI Taxonomy" id="259542"/>
    <lineage>
        <taxon>Eukaryota</taxon>
        <taxon>Metazoa</taxon>
        <taxon>Spiralia</taxon>
        <taxon>Lophotrochozoa</taxon>
        <taxon>Mollusca</taxon>
        <taxon>Gastropoda</taxon>
        <taxon>Heterobranchia</taxon>
        <taxon>Euthyneura</taxon>
        <taxon>Panpulmonata</taxon>
        <taxon>Sacoglossa</taxon>
        <taxon>Placobranchoidea</taxon>
        <taxon>Plakobranchidae</taxon>
        <taxon>Plakobranchus</taxon>
    </lineage>
</organism>
<reference evidence="7 8" key="1">
    <citation type="journal article" date="2021" name="Elife">
        <title>Chloroplast acquisition without the gene transfer in kleptoplastic sea slugs, Plakobranchus ocellatus.</title>
        <authorList>
            <person name="Maeda T."/>
            <person name="Takahashi S."/>
            <person name="Yoshida T."/>
            <person name="Shimamura S."/>
            <person name="Takaki Y."/>
            <person name="Nagai Y."/>
            <person name="Toyoda A."/>
            <person name="Suzuki Y."/>
            <person name="Arimoto A."/>
            <person name="Ishii H."/>
            <person name="Satoh N."/>
            <person name="Nishiyama T."/>
            <person name="Hasebe M."/>
            <person name="Maruyama T."/>
            <person name="Minagawa J."/>
            <person name="Obokata J."/>
            <person name="Shigenobu S."/>
        </authorList>
    </citation>
    <scope>NUCLEOTIDE SEQUENCE [LARGE SCALE GENOMIC DNA]</scope>
</reference>
<dbReference type="InterPro" id="IPR035976">
    <property type="entry name" value="Sushi/SCR/CCP_sf"/>
</dbReference>